<accession>A0A8J2EAV2</accession>
<sequence length="226" mass="25565">MVHFCEKFFVQNYTRKFPSVKVSEVFIGSQSRGHVSLMGASMGEYVVDIGFDLTMDFCELVEERLLIGPLFQAIGFDPNRCPPDVMSYQLLFVLISVDYMGIYGIDNYEPLIEAMPDNFPRNMYRIVIDIHSQEEQIMIFHIFSKSSFPPSLKQKTIAFLSSFSLLAHKQAGKISNFPTLLNAFPTTASHASTLALLHILPYRPTHPPTHSHASTHTVQCIHHVAI</sequence>
<evidence type="ECO:0000313" key="1">
    <source>
        <dbReference type="EMBL" id="CAG5073867.1"/>
    </source>
</evidence>
<dbReference type="Proteomes" id="UP000786811">
    <property type="component" value="Unassembled WGS sequence"/>
</dbReference>
<organism evidence="1 2">
    <name type="scientific">Cotesia congregata</name>
    <name type="common">Parasitoid wasp</name>
    <name type="synonym">Apanteles congregatus</name>
    <dbReference type="NCBI Taxonomy" id="51543"/>
    <lineage>
        <taxon>Eukaryota</taxon>
        <taxon>Metazoa</taxon>
        <taxon>Ecdysozoa</taxon>
        <taxon>Arthropoda</taxon>
        <taxon>Hexapoda</taxon>
        <taxon>Insecta</taxon>
        <taxon>Pterygota</taxon>
        <taxon>Neoptera</taxon>
        <taxon>Endopterygota</taxon>
        <taxon>Hymenoptera</taxon>
        <taxon>Apocrita</taxon>
        <taxon>Ichneumonoidea</taxon>
        <taxon>Braconidae</taxon>
        <taxon>Microgastrinae</taxon>
        <taxon>Cotesia</taxon>
    </lineage>
</organism>
<gene>
    <name evidence="1" type="ORF">HICCMSTLAB_LOCUS644</name>
</gene>
<comment type="caution">
    <text evidence="1">The sequence shown here is derived from an EMBL/GenBank/DDBJ whole genome shotgun (WGS) entry which is preliminary data.</text>
</comment>
<reference evidence="1" key="1">
    <citation type="submission" date="2021-04" db="EMBL/GenBank/DDBJ databases">
        <authorList>
            <person name="Chebbi M.A.C M."/>
        </authorList>
    </citation>
    <scope>NUCLEOTIDE SEQUENCE</scope>
</reference>
<evidence type="ECO:0000313" key="2">
    <source>
        <dbReference type="Proteomes" id="UP000786811"/>
    </source>
</evidence>
<name>A0A8J2EAV2_COTCN</name>
<dbReference type="EMBL" id="CAJNRD030001114">
    <property type="protein sequence ID" value="CAG5073867.1"/>
    <property type="molecule type" value="Genomic_DNA"/>
</dbReference>
<proteinExistence type="predicted"/>
<protein>
    <submittedName>
        <fullName evidence="1">Uncharacterized protein</fullName>
    </submittedName>
</protein>
<dbReference type="OrthoDB" id="7688248at2759"/>
<keyword evidence="2" id="KW-1185">Reference proteome</keyword>
<dbReference type="AlphaFoldDB" id="A0A8J2EAV2"/>